<reference evidence="2" key="1">
    <citation type="journal article" date="2023" name="Commun. Biol.">
        <title>Genome analysis of Parmales, the sister group of diatoms, reveals the evolutionary specialization of diatoms from phago-mixotrophs to photoautotrophs.</title>
        <authorList>
            <person name="Ban H."/>
            <person name="Sato S."/>
            <person name="Yoshikawa S."/>
            <person name="Yamada K."/>
            <person name="Nakamura Y."/>
            <person name="Ichinomiya M."/>
            <person name="Sato N."/>
            <person name="Blanc-Mathieu R."/>
            <person name="Endo H."/>
            <person name="Kuwata A."/>
            <person name="Ogata H."/>
        </authorList>
    </citation>
    <scope>NUCLEOTIDE SEQUENCE [LARGE SCALE GENOMIC DNA]</scope>
</reference>
<gene>
    <name evidence="1" type="ORF">TL16_g13398</name>
</gene>
<evidence type="ECO:0000313" key="1">
    <source>
        <dbReference type="EMBL" id="GMH98280.1"/>
    </source>
</evidence>
<organism evidence="1 2">
    <name type="scientific">Triparma laevis f. inornata</name>
    <dbReference type="NCBI Taxonomy" id="1714386"/>
    <lineage>
        <taxon>Eukaryota</taxon>
        <taxon>Sar</taxon>
        <taxon>Stramenopiles</taxon>
        <taxon>Ochrophyta</taxon>
        <taxon>Bolidophyceae</taxon>
        <taxon>Parmales</taxon>
        <taxon>Triparmaceae</taxon>
        <taxon>Triparma</taxon>
    </lineage>
</organism>
<dbReference type="AlphaFoldDB" id="A0A9W7C226"/>
<comment type="caution">
    <text evidence="1">The sequence shown here is derived from an EMBL/GenBank/DDBJ whole genome shotgun (WGS) entry which is preliminary data.</text>
</comment>
<proteinExistence type="predicted"/>
<evidence type="ECO:0000313" key="2">
    <source>
        <dbReference type="Proteomes" id="UP001162640"/>
    </source>
</evidence>
<feature type="non-terminal residue" evidence="1">
    <location>
        <position position="74"/>
    </location>
</feature>
<dbReference type="Proteomes" id="UP001162640">
    <property type="component" value="Unassembled WGS sequence"/>
</dbReference>
<name>A0A9W7C226_9STRA</name>
<protein>
    <submittedName>
        <fullName evidence="1">Uncharacterized protein</fullName>
    </submittedName>
</protein>
<dbReference type="EMBL" id="BLQM01000846">
    <property type="protein sequence ID" value="GMH98280.1"/>
    <property type="molecule type" value="Genomic_DNA"/>
</dbReference>
<sequence length="74" mass="8449">MGFDLRPFPVPPNFFLGDLALTDHVEDFTLSLRRKLYFGVPYLRIPPIPRIGLKPGRAYWQGLETREMSKVGSG</sequence>
<accession>A0A9W7C226</accession>